<dbReference type="GO" id="GO:0007584">
    <property type="term" value="P:response to nutrient"/>
    <property type="evidence" value="ECO:0007669"/>
    <property type="project" value="TreeGrafter"/>
</dbReference>
<dbReference type="Gene3D" id="3.40.50.920">
    <property type="match status" value="1"/>
</dbReference>
<comment type="caution">
    <text evidence="6">The sequence shown here is derived from an EMBL/GenBank/DDBJ whole genome shotgun (WGS) entry which is preliminary data.</text>
</comment>
<dbReference type="PANTHER" id="PTHR42980:SF1">
    <property type="entry name" value="2-OXOISOVALERATE DEHYDROGENASE SUBUNIT BETA, MITOCHONDRIAL"/>
    <property type="match status" value="1"/>
</dbReference>
<feature type="region of interest" description="Disordered" evidence="4">
    <location>
        <begin position="1"/>
        <end position="23"/>
    </location>
</feature>
<sequence>MEGGGPVSEANEPKAKVASKATEPEVVTDIQQMNMIQAINSALDVMMGRDPDVVVMGEDVGYFGGVFRATAGLQQKYGKNRVFDTPITECGIIGVAVGMGAYGLRPVPEIQFADYIYPALDQLVSEAARLRYRSAGEFISPMTVRSPFGGGIFGGQTHSQSPEGIFTHVSGVKTVIPATPYDAKGLLIAAIEDNDPTIFFEPKRIYNGPFDGHYDTPAKSWAGHDQAQVPTGYYRVPLGEARVARAGQALTVLCYGTMVHVVENTVAEMGVDAEILDLRTLVPLDIEAIERSVRKTGRCLIVHEATRTSGFGAELVAQVQERCFYHLEAPIERVTGFDTPYPHSLEWAYFPGPVRIREAINKILKD</sequence>
<dbReference type="InterPro" id="IPR009014">
    <property type="entry name" value="Transketo_C/PFOR_II"/>
</dbReference>
<dbReference type="InterPro" id="IPR033248">
    <property type="entry name" value="Transketolase_C"/>
</dbReference>
<dbReference type="AlphaFoldDB" id="A0A081RFR8"/>
<feature type="domain" description="Transketolase-like pyrimidine-binding" evidence="5">
    <location>
        <begin position="33"/>
        <end position="208"/>
    </location>
</feature>
<dbReference type="eggNOG" id="COG0022">
    <property type="taxonomic scope" value="Bacteria"/>
</dbReference>
<dbReference type="CDD" id="cd07036">
    <property type="entry name" value="TPP_PYR_E1-PDHc-beta_like"/>
    <property type="match status" value="1"/>
</dbReference>
<dbReference type="InterPro" id="IPR005475">
    <property type="entry name" value="Transketolase-like_Pyr-bd"/>
</dbReference>
<dbReference type="SUPFAM" id="SSF52922">
    <property type="entry name" value="TK C-terminal domain-like"/>
    <property type="match status" value="1"/>
</dbReference>
<reference evidence="6 7" key="1">
    <citation type="submission" date="2014-02" db="EMBL/GenBank/DDBJ databases">
        <title>Whole genome sequence of Sphingobium chlorophenolicum NBRC 16172.</title>
        <authorList>
            <person name="Gan H.M."/>
            <person name="Gan H.Y."/>
            <person name="Chew T.H."/>
            <person name="Savka M.A."/>
        </authorList>
    </citation>
    <scope>NUCLEOTIDE SEQUENCE [LARGE SCALE GENOMIC DNA]</scope>
    <source>
        <strain evidence="6 7">NBRC 16172</strain>
    </source>
</reference>
<gene>
    <name evidence="6" type="ORF">BV95_01730</name>
</gene>
<evidence type="ECO:0000256" key="3">
    <source>
        <dbReference type="ARBA" id="ARBA00023002"/>
    </source>
</evidence>
<name>A0A081RFR8_SPHCR</name>
<dbReference type="FunFam" id="3.40.50.920:FF:000001">
    <property type="entry name" value="Pyruvate dehydrogenase E1 beta subunit"/>
    <property type="match status" value="1"/>
</dbReference>
<dbReference type="EMBL" id="JFHR01000015">
    <property type="protein sequence ID" value="KEQ54041.1"/>
    <property type="molecule type" value="Genomic_DNA"/>
</dbReference>
<evidence type="ECO:0000313" key="6">
    <source>
        <dbReference type="EMBL" id="KEQ54041.1"/>
    </source>
</evidence>
<dbReference type="Pfam" id="PF02780">
    <property type="entry name" value="Transketolase_C"/>
    <property type="match status" value="1"/>
</dbReference>
<evidence type="ECO:0000256" key="1">
    <source>
        <dbReference type="ARBA" id="ARBA00001964"/>
    </source>
</evidence>
<organism evidence="6 7">
    <name type="scientific">Sphingobium chlorophenolicum</name>
    <dbReference type="NCBI Taxonomy" id="46429"/>
    <lineage>
        <taxon>Bacteria</taxon>
        <taxon>Pseudomonadati</taxon>
        <taxon>Pseudomonadota</taxon>
        <taxon>Alphaproteobacteria</taxon>
        <taxon>Sphingomonadales</taxon>
        <taxon>Sphingomonadaceae</taxon>
        <taxon>Sphingobium</taxon>
    </lineage>
</organism>
<dbReference type="Pfam" id="PF02779">
    <property type="entry name" value="Transket_pyr"/>
    <property type="match status" value="1"/>
</dbReference>
<dbReference type="EC" id="1.2.4.4" evidence="2"/>
<evidence type="ECO:0000256" key="4">
    <source>
        <dbReference type="SAM" id="MobiDB-lite"/>
    </source>
</evidence>
<evidence type="ECO:0000313" key="7">
    <source>
        <dbReference type="Proteomes" id="UP000028411"/>
    </source>
</evidence>
<dbReference type="FunFam" id="3.40.50.970:FF:000001">
    <property type="entry name" value="Pyruvate dehydrogenase E1 beta subunit"/>
    <property type="match status" value="1"/>
</dbReference>
<comment type="cofactor">
    <cofactor evidence="1">
        <name>thiamine diphosphate</name>
        <dbReference type="ChEBI" id="CHEBI:58937"/>
    </cofactor>
</comment>
<protein>
    <recommendedName>
        <fullName evidence="2">3-methyl-2-oxobutanoate dehydrogenase (2-methylpropanoyl-transferring)</fullName>
        <ecNumber evidence="2">1.2.4.4</ecNumber>
    </recommendedName>
</protein>
<proteinExistence type="predicted"/>
<dbReference type="SMART" id="SM00861">
    <property type="entry name" value="Transket_pyr"/>
    <property type="match status" value="1"/>
</dbReference>
<dbReference type="PATRIC" id="fig|46429.4.peg.1700"/>
<accession>A0A081RFR8</accession>
<dbReference type="SUPFAM" id="SSF52518">
    <property type="entry name" value="Thiamin diphosphate-binding fold (THDP-binding)"/>
    <property type="match status" value="1"/>
</dbReference>
<dbReference type="InterPro" id="IPR029061">
    <property type="entry name" value="THDP-binding"/>
</dbReference>
<evidence type="ECO:0000259" key="5">
    <source>
        <dbReference type="SMART" id="SM00861"/>
    </source>
</evidence>
<dbReference type="GO" id="GO:0009083">
    <property type="term" value="P:branched-chain amino acid catabolic process"/>
    <property type="evidence" value="ECO:0007669"/>
    <property type="project" value="TreeGrafter"/>
</dbReference>
<dbReference type="Proteomes" id="UP000028411">
    <property type="component" value="Unassembled WGS sequence"/>
</dbReference>
<evidence type="ECO:0000256" key="2">
    <source>
        <dbReference type="ARBA" id="ARBA00012277"/>
    </source>
</evidence>
<dbReference type="Gene3D" id="3.40.50.970">
    <property type="match status" value="1"/>
</dbReference>
<dbReference type="PANTHER" id="PTHR42980">
    <property type="entry name" value="2-OXOISOVALERATE DEHYDROGENASE SUBUNIT BETA-RELATED"/>
    <property type="match status" value="1"/>
</dbReference>
<keyword evidence="3" id="KW-0560">Oxidoreductase</keyword>
<dbReference type="GO" id="GO:0003863">
    <property type="term" value="F:branched-chain 2-oxo acid dehydrogenase activity"/>
    <property type="evidence" value="ECO:0007669"/>
    <property type="project" value="UniProtKB-EC"/>
</dbReference>